<dbReference type="Gene3D" id="1.10.287.1350">
    <property type="match status" value="1"/>
</dbReference>
<dbReference type="EMBL" id="BAAAPF010000027">
    <property type="protein sequence ID" value="GAA2115488.1"/>
    <property type="molecule type" value="Genomic_DNA"/>
</dbReference>
<dbReference type="SUPFAM" id="SSF46785">
    <property type="entry name" value="Winged helix' DNA-binding domain"/>
    <property type="match status" value="1"/>
</dbReference>
<dbReference type="Gene3D" id="1.10.10.10">
    <property type="entry name" value="Winged helix-like DNA-binding domain superfamily/Winged helix DNA-binding domain"/>
    <property type="match status" value="1"/>
</dbReference>
<dbReference type="Proteomes" id="UP001500443">
    <property type="component" value="Unassembled WGS sequence"/>
</dbReference>
<name>A0ABN2XQQ5_9ACTN</name>
<evidence type="ECO:0000256" key="2">
    <source>
        <dbReference type="ARBA" id="ARBA00022679"/>
    </source>
</evidence>
<comment type="caution">
    <text evidence="6">The sequence shown here is derived from an EMBL/GenBank/DDBJ whole genome shotgun (WGS) entry which is preliminary data.</text>
</comment>
<dbReference type="InterPro" id="IPR036390">
    <property type="entry name" value="WH_DNA-bd_sf"/>
</dbReference>
<dbReference type="PIRSF" id="PIRSF005739">
    <property type="entry name" value="O-mtase"/>
    <property type="match status" value="1"/>
</dbReference>
<dbReference type="InterPro" id="IPR029063">
    <property type="entry name" value="SAM-dependent_MTases_sf"/>
</dbReference>
<dbReference type="GO" id="GO:0008168">
    <property type="term" value="F:methyltransferase activity"/>
    <property type="evidence" value="ECO:0007669"/>
    <property type="project" value="UniProtKB-KW"/>
</dbReference>
<dbReference type="PANTHER" id="PTHR43712:SF2">
    <property type="entry name" value="O-METHYLTRANSFERASE CICE"/>
    <property type="match status" value="1"/>
</dbReference>
<evidence type="ECO:0000259" key="5">
    <source>
        <dbReference type="Pfam" id="PF08100"/>
    </source>
</evidence>
<keyword evidence="3" id="KW-0949">S-adenosyl-L-methionine</keyword>
<dbReference type="GO" id="GO:0032259">
    <property type="term" value="P:methylation"/>
    <property type="evidence" value="ECO:0007669"/>
    <property type="project" value="UniProtKB-KW"/>
</dbReference>
<dbReference type="RefSeq" id="WP_027752082.1">
    <property type="nucleotide sequence ID" value="NZ_BAAAPF010000027.1"/>
</dbReference>
<protein>
    <submittedName>
        <fullName evidence="6">Methyltransferase</fullName>
    </submittedName>
</protein>
<dbReference type="Gene3D" id="3.40.50.150">
    <property type="entry name" value="Vaccinia Virus protein VP39"/>
    <property type="match status" value="1"/>
</dbReference>
<dbReference type="PANTHER" id="PTHR43712">
    <property type="entry name" value="PUTATIVE (AFU_ORTHOLOGUE AFUA_4G14580)-RELATED"/>
    <property type="match status" value="1"/>
</dbReference>
<feature type="domain" description="O-methyltransferase C-terminal" evidence="4">
    <location>
        <begin position="114"/>
        <end position="315"/>
    </location>
</feature>
<dbReference type="InterPro" id="IPR012967">
    <property type="entry name" value="COMT_dimerisation"/>
</dbReference>
<evidence type="ECO:0000259" key="4">
    <source>
        <dbReference type="Pfam" id="PF00891"/>
    </source>
</evidence>
<dbReference type="InterPro" id="IPR001077">
    <property type="entry name" value="COMT_C"/>
</dbReference>
<evidence type="ECO:0000256" key="1">
    <source>
        <dbReference type="ARBA" id="ARBA00022603"/>
    </source>
</evidence>
<keyword evidence="7" id="KW-1185">Reference proteome</keyword>
<feature type="domain" description="O-methyltransferase dimerisation" evidence="5">
    <location>
        <begin position="13"/>
        <end position="87"/>
    </location>
</feature>
<evidence type="ECO:0000313" key="6">
    <source>
        <dbReference type="EMBL" id="GAA2115488.1"/>
    </source>
</evidence>
<dbReference type="Pfam" id="PF00891">
    <property type="entry name" value="Methyltransf_2"/>
    <property type="match status" value="1"/>
</dbReference>
<accession>A0ABN2XQQ5</accession>
<evidence type="ECO:0000256" key="3">
    <source>
        <dbReference type="ARBA" id="ARBA00022691"/>
    </source>
</evidence>
<keyword evidence="1 6" id="KW-0489">Methyltransferase</keyword>
<gene>
    <name evidence="6" type="ORF">GCM10009802_15490</name>
</gene>
<dbReference type="PROSITE" id="PS51683">
    <property type="entry name" value="SAM_OMT_II"/>
    <property type="match status" value="1"/>
</dbReference>
<sequence length="335" mass="36433">MDASTNPIEQLIDLSTGYLRSAALHAAAELRLADLLADGPRSADDMAAEAGLNGPYLARLLRYLAAHDVFRQEEDGRFALTPMAQLLREDGPMSMRAYVEVHGHDIFLRSAMGLPEAIRTGGNPFEAEFGMPFYQYLFANRELGAQFDTSMASFSEALSDQVAAAYDFGSARKVVDVGGGRGGQLRAILRRNEHVEGTLLDLEPVVAGHVLDVPELAGRWHAVGGDFFKAVPEGGDVYILKHVLASWPDEQCVQILEVCRQAMPDDARLLMVNALVPEGNEPHPSKTVDMTMLTVLNGKGRTQAEYEELMRKAGLAPDNVLHVSPHAAIIEATKA</sequence>
<keyword evidence="2" id="KW-0808">Transferase</keyword>
<dbReference type="Pfam" id="PF08100">
    <property type="entry name" value="Dimerisation"/>
    <property type="match status" value="1"/>
</dbReference>
<proteinExistence type="predicted"/>
<organism evidence="6 7">
    <name type="scientific">Streptomyces synnematoformans</name>
    <dbReference type="NCBI Taxonomy" id="415721"/>
    <lineage>
        <taxon>Bacteria</taxon>
        <taxon>Bacillati</taxon>
        <taxon>Actinomycetota</taxon>
        <taxon>Actinomycetes</taxon>
        <taxon>Kitasatosporales</taxon>
        <taxon>Streptomycetaceae</taxon>
        <taxon>Streptomyces</taxon>
    </lineage>
</organism>
<dbReference type="SUPFAM" id="SSF53335">
    <property type="entry name" value="S-adenosyl-L-methionine-dependent methyltransferases"/>
    <property type="match status" value="1"/>
</dbReference>
<evidence type="ECO:0000313" key="7">
    <source>
        <dbReference type="Proteomes" id="UP001500443"/>
    </source>
</evidence>
<dbReference type="InterPro" id="IPR036388">
    <property type="entry name" value="WH-like_DNA-bd_sf"/>
</dbReference>
<reference evidence="7" key="1">
    <citation type="journal article" date="2019" name="Int. J. Syst. Evol. Microbiol.">
        <title>The Global Catalogue of Microorganisms (GCM) 10K type strain sequencing project: providing services to taxonomists for standard genome sequencing and annotation.</title>
        <authorList>
            <consortium name="The Broad Institute Genomics Platform"/>
            <consortium name="The Broad Institute Genome Sequencing Center for Infectious Disease"/>
            <person name="Wu L."/>
            <person name="Ma J."/>
        </authorList>
    </citation>
    <scope>NUCLEOTIDE SEQUENCE [LARGE SCALE GENOMIC DNA]</scope>
    <source>
        <strain evidence="7">JCM 15481</strain>
    </source>
</reference>
<dbReference type="InterPro" id="IPR016461">
    <property type="entry name" value="COMT-like"/>
</dbReference>